<protein>
    <submittedName>
        <fullName evidence="1">Uncharacterized protein</fullName>
    </submittedName>
</protein>
<name>U1S0P1_9ACTO</name>
<sequence length="64" mass="7262">MRRFSDRGVFLPASRWNRFHAGSEILEGVQDPTSIFHRLTELGWAPLLPVLWVGLYPGVGNMIP</sequence>
<proteinExistence type="predicted"/>
<keyword evidence="2" id="KW-1185">Reference proteome</keyword>
<dbReference type="HOGENOM" id="CLU_2857576_0_0_11"/>
<organism evidence="1 2">
    <name type="scientific">Actinomyces johnsonii F0542</name>
    <dbReference type="NCBI Taxonomy" id="1321818"/>
    <lineage>
        <taxon>Bacteria</taxon>
        <taxon>Bacillati</taxon>
        <taxon>Actinomycetota</taxon>
        <taxon>Actinomycetes</taxon>
        <taxon>Actinomycetales</taxon>
        <taxon>Actinomycetaceae</taxon>
        <taxon>Actinomyces</taxon>
    </lineage>
</organism>
<comment type="caution">
    <text evidence="1">The sequence shown here is derived from an EMBL/GenBank/DDBJ whole genome shotgun (WGS) entry which is preliminary data.</text>
</comment>
<evidence type="ECO:0000313" key="1">
    <source>
        <dbReference type="EMBL" id="ERH25458.1"/>
    </source>
</evidence>
<dbReference type="Proteomes" id="UP000016536">
    <property type="component" value="Unassembled WGS sequence"/>
</dbReference>
<reference evidence="1 2" key="1">
    <citation type="submission" date="2013-08" db="EMBL/GenBank/DDBJ databases">
        <authorList>
            <person name="Weinstock G."/>
            <person name="Sodergren E."/>
            <person name="Wylie T."/>
            <person name="Fulton L."/>
            <person name="Fulton R."/>
            <person name="Fronick C."/>
            <person name="O'Laughlin M."/>
            <person name="Godfrey J."/>
            <person name="Miner T."/>
            <person name="Herter B."/>
            <person name="Appelbaum E."/>
            <person name="Cordes M."/>
            <person name="Lek S."/>
            <person name="Wollam A."/>
            <person name="Pepin K.H."/>
            <person name="Palsikar V.B."/>
            <person name="Mitreva M."/>
            <person name="Wilson R.K."/>
        </authorList>
    </citation>
    <scope>NUCLEOTIDE SEQUENCE [LARGE SCALE GENOMIC DNA]</scope>
    <source>
        <strain evidence="1 2">F0542</strain>
    </source>
</reference>
<dbReference type="AlphaFoldDB" id="U1S0P1"/>
<gene>
    <name evidence="1" type="ORF">HMPREF1979_00480</name>
</gene>
<accession>U1S0P1</accession>
<dbReference type="EMBL" id="AWSE01000020">
    <property type="protein sequence ID" value="ERH25458.1"/>
    <property type="molecule type" value="Genomic_DNA"/>
</dbReference>
<evidence type="ECO:0000313" key="2">
    <source>
        <dbReference type="Proteomes" id="UP000016536"/>
    </source>
</evidence>